<evidence type="ECO:0000256" key="1">
    <source>
        <dbReference type="SAM" id="MobiDB-lite"/>
    </source>
</evidence>
<feature type="region of interest" description="Disordered" evidence="1">
    <location>
        <begin position="664"/>
        <end position="686"/>
    </location>
</feature>
<dbReference type="Pfam" id="PF18758">
    <property type="entry name" value="KDZ"/>
    <property type="match status" value="1"/>
</dbReference>
<evidence type="ECO:0000313" key="4">
    <source>
        <dbReference type="Proteomes" id="UP001059041"/>
    </source>
</evidence>
<accession>A0A9W7X2L0</accession>
<name>A0A9W7X2L0_TRIRA</name>
<reference evidence="3" key="1">
    <citation type="submission" date="2021-02" db="EMBL/GenBank/DDBJ databases">
        <title>Comparative genomics reveals that relaxation of natural selection precedes convergent phenotypic evolution of cavefish.</title>
        <authorList>
            <person name="Peng Z."/>
        </authorList>
    </citation>
    <scope>NUCLEOTIDE SEQUENCE</scope>
    <source>
        <tissue evidence="3">Muscle</tissue>
    </source>
</reference>
<comment type="caution">
    <text evidence="3">The sequence shown here is derived from an EMBL/GenBank/DDBJ whole genome shotgun (WGS) entry which is preliminary data.</text>
</comment>
<dbReference type="PANTHER" id="PTHR33104">
    <property type="entry name" value="SI:DKEY-29D5.2"/>
    <property type="match status" value="1"/>
</dbReference>
<dbReference type="InterPro" id="IPR040564">
    <property type="entry name" value="CxC3-like"/>
</dbReference>
<dbReference type="AlphaFoldDB" id="A0A9W7X2L0"/>
<dbReference type="PANTHER" id="PTHR33104:SF2">
    <property type="entry name" value="CXC3 LIKE CYSTEINE CLUSTER DOMAIN-CONTAINING PROTEIN"/>
    <property type="match status" value="1"/>
</dbReference>
<dbReference type="InterPro" id="IPR040521">
    <property type="entry name" value="KDZ"/>
</dbReference>
<dbReference type="Proteomes" id="UP001059041">
    <property type="component" value="Linkage Group LG2"/>
</dbReference>
<proteinExistence type="predicted"/>
<feature type="domain" description="CxC3 like cysteine cluster" evidence="2">
    <location>
        <begin position="104"/>
        <end position="163"/>
    </location>
</feature>
<feature type="compositionally biased region" description="Acidic residues" evidence="1">
    <location>
        <begin position="677"/>
        <end position="686"/>
    </location>
</feature>
<evidence type="ECO:0000259" key="2">
    <source>
        <dbReference type="Pfam" id="PF18804"/>
    </source>
</evidence>
<gene>
    <name evidence="3" type="ORF">IRJ41_009127</name>
</gene>
<dbReference type="Pfam" id="PF18804">
    <property type="entry name" value="CxC3"/>
    <property type="match status" value="1"/>
</dbReference>
<organism evidence="3 4">
    <name type="scientific">Triplophysa rosa</name>
    <name type="common">Cave loach</name>
    <dbReference type="NCBI Taxonomy" id="992332"/>
    <lineage>
        <taxon>Eukaryota</taxon>
        <taxon>Metazoa</taxon>
        <taxon>Chordata</taxon>
        <taxon>Craniata</taxon>
        <taxon>Vertebrata</taxon>
        <taxon>Euteleostomi</taxon>
        <taxon>Actinopterygii</taxon>
        <taxon>Neopterygii</taxon>
        <taxon>Teleostei</taxon>
        <taxon>Ostariophysi</taxon>
        <taxon>Cypriniformes</taxon>
        <taxon>Nemacheilidae</taxon>
        <taxon>Triplophysa</taxon>
    </lineage>
</organism>
<dbReference type="EMBL" id="JAFHDT010000002">
    <property type="protein sequence ID" value="KAI7812781.1"/>
    <property type="molecule type" value="Genomic_DNA"/>
</dbReference>
<sequence>MASRGEARRATPIFSYRCRECLPEEWFCGDCDVLRHKKQPLHNRERVIHGFFEANPPTSCVIKGQDGYCIREKACISPTVKVPYCSCEGTNFTILPGKPVILITNNPLYVCQTCQHQWTPDLKDLLRSGYWPASVNSSTLYTLDLLSSFQELKVISPGFSRQAPSGQIKGDTLQRSFLEFSYASFEEIQLCCGAPFTCPACTLEMLAVSADGNRKLLSNDRAFFEGLFVAEDGAVSRFVETIQKAVRNTQGKGTCGDSQWTAARETSRRASKLDEEGMEVAVCRHGFLLKALNMYRGEIFAYPLYLQKELMPAKAQFFAMDVACKYWPYLEKAASVLPALQDLTKMKPFLSVMHARAHATKCEIKWSGRNKEGAGTTAGEEVEQVNSYLSRCALTTKYMSKAARVDMLTLHAMGWNHKKHLSLHQSLSTRLRDETARLNELKTGLICTDEVVSQWLSDVKEWAAGETPDTSHASQGTTHRGLQQSIEGLYLSVRQRKQTLYRQNDSSKLRHRLRRKLAEDKKLLLHEIEKYNGLVLDSATNIDVAVVEHSLTGESTVSQIWPWEVHASANISMKKQLHDQVMLTMRLQEEKSILVLEMAQHCTWLQSLALVLKNKIAEEDVDKGNEGRFCVLRRRLSEVSERLQVVLQQYKTALGPEASALLHVEAEDQSGLSSPDTSEDEEENTI</sequence>
<keyword evidence="4" id="KW-1185">Reference proteome</keyword>
<evidence type="ECO:0000313" key="3">
    <source>
        <dbReference type="EMBL" id="KAI7812781.1"/>
    </source>
</evidence>
<protein>
    <recommendedName>
        <fullName evidence="2">CxC3 like cysteine cluster domain-containing protein</fullName>
    </recommendedName>
</protein>